<dbReference type="Pfam" id="PF00005">
    <property type="entry name" value="ABC_tran"/>
    <property type="match status" value="1"/>
</dbReference>
<dbReference type="SMART" id="SM00382">
    <property type="entry name" value="AAA"/>
    <property type="match status" value="1"/>
</dbReference>
<evidence type="ECO:0000313" key="5">
    <source>
        <dbReference type="EMBL" id="UOQ48244.1"/>
    </source>
</evidence>
<dbReference type="InterPro" id="IPR003593">
    <property type="entry name" value="AAA+_ATPase"/>
</dbReference>
<organism evidence="5 6">
    <name type="scientific">Gracilibacillus caseinilyticus</name>
    <dbReference type="NCBI Taxonomy" id="2932256"/>
    <lineage>
        <taxon>Bacteria</taxon>
        <taxon>Bacillati</taxon>
        <taxon>Bacillota</taxon>
        <taxon>Bacilli</taxon>
        <taxon>Bacillales</taxon>
        <taxon>Bacillaceae</taxon>
        <taxon>Gracilibacillus</taxon>
    </lineage>
</organism>
<evidence type="ECO:0000256" key="1">
    <source>
        <dbReference type="ARBA" id="ARBA00022448"/>
    </source>
</evidence>
<feature type="domain" description="ABC transporter" evidence="4">
    <location>
        <begin position="3"/>
        <end position="229"/>
    </location>
</feature>
<keyword evidence="3 5" id="KW-0067">ATP-binding</keyword>
<keyword evidence="6" id="KW-1185">Reference proteome</keyword>
<dbReference type="PROSITE" id="PS50893">
    <property type="entry name" value="ABC_TRANSPORTER_2"/>
    <property type="match status" value="1"/>
</dbReference>
<reference evidence="5 6" key="1">
    <citation type="submission" date="2022-04" db="EMBL/GenBank/DDBJ databases">
        <title>Gracilibacillus sp. isolated from saltern.</title>
        <authorList>
            <person name="Won M."/>
            <person name="Lee C.-M."/>
            <person name="Woen H.-Y."/>
            <person name="Kwon S.-W."/>
        </authorList>
    </citation>
    <scope>NUCLEOTIDE SEQUENCE [LARGE SCALE GENOMIC DNA]</scope>
    <source>
        <strain evidence="5 6">SSWR10-1</strain>
    </source>
</reference>
<dbReference type="CDD" id="cd03293">
    <property type="entry name" value="ABC_NrtD_SsuB_transporters"/>
    <property type="match status" value="1"/>
</dbReference>
<dbReference type="InterPro" id="IPR027417">
    <property type="entry name" value="P-loop_NTPase"/>
</dbReference>
<dbReference type="RefSeq" id="WP_244718486.1">
    <property type="nucleotide sequence ID" value="NZ_CP095072.1"/>
</dbReference>
<dbReference type="PANTHER" id="PTHR42788:SF19">
    <property type="entry name" value="ALIPHATIC SULFONATES IMPORT ATP-BINDING PROTEIN SSUB 2"/>
    <property type="match status" value="1"/>
</dbReference>
<evidence type="ECO:0000256" key="3">
    <source>
        <dbReference type="ARBA" id="ARBA00022840"/>
    </source>
</evidence>
<evidence type="ECO:0000256" key="2">
    <source>
        <dbReference type="ARBA" id="ARBA00022741"/>
    </source>
</evidence>
<dbReference type="InterPro" id="IPR003439">
    <property type="entry name" value="ABC_transporter-like_ATP-bd"/>
</dbReference>
<dbReference type="Gene3D" id="3.40.50.300">
    <property type="entry name" value="P-loop containing nucleotide triphosphate hydrolases"/>
    <property type="match status" value="1"/>
</dbReference>
<sequence length="242" mass="26905">MSLALHDVSRTFNGTTAVQNVNLEVQPGEIVGLLGTSGCGKSTLLRAISGLDTDYEGDIEINGTVTKEIHDTTGFIFQEPRLLPWLNVLDNVTFGLTGKPYEKEARALEYLTSVGLDGKEKLYPRELSGGMAQRVAIARALVTSPQVLLLDEPFSALDAFTKMQLQDLLLDVWEKYQSTIMLVTHDIDEATYLCDRVVILRGQPGEVEREISIKQTRPRNRGSEEMAHIKSEILQCLDLNKK</sequence>
<dbReference type="GO" id="GO:0005524">
    <property type="term" value="F:ATP binding"/>
    <property type="evidence" value="ECO:0007669"/>
    <property type="project" value="UniProtKB-KW"/>
</dbReference>
<dbReference type="SUPFAM" id="SSF52540">
    <property type="entry name" value="P-loop containing nucleoside triphosphate hydrolases"/>
    <property type="match status" value="1"/>
</dbReference>
<dbReference type="InterPro" id="IPR017871">
    <property type="entry name" value="ABC_transporter-like_CS"/>
</dbReference>
<keyword evidence="1" id="KW-0813">Transport</keyword>
<dbReference type="Proteomes" id="UP000831782">
    <property type="component" value="Chromosome"/>
</dbReference>
<evidence type="ECO:0000259" key="4">
    <source>
        <dbReference type="PROSITE" id="PS50893"/>
    </source>
</evidence>
<dbReference type="PANTHER" id="PTHR42788">
    <property type="entry name" value="TAURINE IMPORT ATP-BINDING PROTEIN-RELATED"/>
    <property type="match status" value="1"/>
</dbReference>
<protein>
    <submittedName>
        <fullName evidence="5">ABC transporter ATP-binding protein</fullName>
    </submittedName>
</protein>
<dbReference type="InterPro" id="IPR050166">
    <property type="entry name" value="ABC_transporter_ATP-bind"/>
</dbReference>
<evidence type="ECO:0000313" key="6">
    <source>
        <dbReference type="Proteomes" id="UP000831782"/>
    </source>
</evidence>
<keyword evidence="2" id="KW-0547">Nucleotide-binding</keyword>
<dbReference type="PROSITE" id="PS00211">
    <property type="entry name" value="ABC_TRANSPORTER_1"/>
    <property type="match status" value="1"/>
</dbReference>
<name>A0ABY4EVC3_9BACI</name>
<accession>A0ABY4EVC3</accession>
<proteinExistence type="predicted"/>
<dbReference type="EMBL" id="CP095072">
    <property type="protein sequence ID" value="UOQ48244.1"/>
    <property type="molecule type" value="Genomic_DNA"/>
</dbReference>
<gene>
    <name evidence="5" type="ORF">MUN88_19750</name>
</gene>